<dbReference type="PANTHER" id="PTHR43464:SF92">
    <property type="entry name" value="SLR1071 PROTEIN"/>
    <property type="match status" value="1"/>
</dbReference>
<accession>A0ABQ3X1U3</accession>
<name>A0ABQ3X1U3_9ACTN</name>
<dbReference type="InterPro" id="IPR013216">
    <property type="entry name" value="Methyltransf_11"/>
</dbReference>
<dbReference type="EMBL" id="BOMG01000019">
    <property type="protein sequence ID" value="GID52489.1"/>
    <property type="molecule type" value="Genomic_DNA"/>
</dbReference>
<sequence length="213" mass="22902">MEEPARHYWNTIGAAKEFTHPMDLSWLEGISRDSRILDYGCGYGRIAGQLADAGFGRITGVDVSAALIERGRAARPGLDLRVQADPPRLAAASGSVDVAVLFAVLTCVPADRDQRALVTELDRVLAPGGLVHLSDLLLQSDERNLRRYAGGSPYGVFTTGDGAVCRHHAAEHLRGLFPGYAVVTERRVTVATMNRNSAEALQLLVRKPGSADV</sequence>
<dbReference type="SUPFAM" id="SSF53335">
    <property type="entry name" value="S-adenosyl-L-methionine-dependent methyltransferases"/>
    <property type="match status" value="1"/>
</dbReference>
<gene>
    <name evidence="2" type="ORF">Aco03nite_008930</name>
</gene>
<proteinExistence type="predicted"/>
<dbReference type="CDD" id="cd02440">
    <property type="entry name" value="AdoMet_MTases"/>
    <property type="match status" value="1"/>
</dbReference>
<keyword evidence="3" id="KW-1185">Reference proteome</keyword>
<evidence type="ECO:0000259" key="1">
    <source>
        <dbReference type="Pfam" id="PF08241"/>
    </source>
</evidence>
<feature type="domain" description="Methyltransferase type 11" evidence="1">
    <location>
        <begin position="37"/>
        <end position="131"/>
    </location>
</feature>
<dbReference type="Gene3D" id="3.40.50.150">
    <property type="entry name" value="Vaccinia Virus protein VP39"/>
    <property type="match status" value="1"/>
</dbReference>
<comment type="caution">
    <text evidence="2">The sequence shown here is derived from an EMBL/GenBank/DDBJ whole genome shotgun (WGS) entry which is preliminary data.</text>
</comment>
<organism evidence="2 3">
    <name type="scientific">Actinoplanes couchii</name>
    <dbReference type="NCBI Taxonomy" id="403638"/>
    <lineage>
        <taxon>Bacteria</taxon>
        <taxon>Bacillati</taxon>
        <taxon>Actinomycetota</taxon>
        <taxon>Actinomycetes</taxon>
        <taxon>Micromonosporales</taxon>
        <taxon>Micromonosporaceae</taxon>
        <taxon>Actinoplanes</taxon>
    </lineage>
</organism>
<evidence type="ECO:0000313" key="2">
    <source>
        <dbReference type="EMBL" id="GID52489.1"/>
    </source>
</evidence>
<dbReference type="PANTHER" id="PTHR43464">
    <property type="entry name" value="METHYLTRANSFERASE"/>
    <property type="match status" value="1"/>
</dbReference>
<reference evidence="2 3" key="1">
    <citation type="submission" date="2021-01" db="EMBL/GenBank/DDBJ databases">
        <title>Whole genome shotgun sequence of Actinoplanes couchii NBRC 106145.</title>
        <authorList>
            <person name="Komaki H."/>
            <person name="Tamura T."/>
        </authorList>
    </citation>
    <scope>NUCLEOTIDE SEQUENCE [LARGE SCALE GENOMIC DNA]</scope>
    <source>
        <strain evidence="2 3">NBRC 106145</strain>
    </source>
</reference>
<protein>
    <recommendedName>
        <fullName evidence="1">Methyltransferase type 11 domain-containing protein</fullName>
    </recommendedName>
</protein>
<dbReference type="Pfam" id="PF08241">
    <property type="entry name" value="Methyltransf_11"/>
    <property type="match status" value="1"/>
</dbReference>
<dbReference type="RefSeq" id="WP_203793297.1">
    <property type="nucleotide sequence ID" value="NZ_BAAAQE010000097.1"/>
</dbReference>
<dbReference type="InterPro" id="IPR029063">
    <property type="entry name" value="SAM-dependent_MTases_sf"/>
</dbReference>
<dbReference type="Proteomes" id="UP000612282">
    <property type="component" value="Unassembled WGS sequence"/>
</dbReference>
<evidence type="ECO:0000313" key="3">
    <source>
        <dbReference type="Proteomes" id="UP000612282"/>
    </source>
</evidence>